<feature type="transmembrane region" description="Helical" evidence="1">
    <location>
        <begin position="41"/>
        <end position="65"/>
    </location>
</feature>
<keyword evidence="1" id="KW-1133">Transmembrane helix</keyword>
<evidence type="ECO:0000256" key="1">
    <source>
        <dbReference type="SAM" id="Phobius"/>
    </source>
</evidence>
<reference evidence="2 3" key="1">
    <citation type="journal article" date="2022" name="Nat. Plants">
        <title>Genomes of leafy and leafless Platanthera orchids illuminate the evolution of mycoheterotrophy.</title>
        <authorList>
            <person name="Li M.H."/>
            <person name="Liu K.W."/>
            <person name="Li Z."/>
            <person name="Lu H.C."/>
            <person name="Ye Q.L."/>
            <person name="Zhang D."/>
            <person name="Wang J.Y."/>
            <person name="Li Y.F."/>
            <person name="Zhong Z.M."/>
            <person name="Liu X."/>
            <person name="Yu X."/>
            <person name="Liu D.K."/>
            <person name="Tu X.D."/>
            <person name="Liu B."/>
            <person name="Hao Y."/>
            <person name="Liao X.Y."/>
            <person name="Jiang Y.T."/>
            <person name="Sun W.H."/>
            <person name="Chen J."/>
            <person name="Chen Y.Q."/>
            <person name="Ai Y."/>
            <person name="Zhai J.W."/>
            <person name="Wu S.S."/>
            <person name="Zhou Z."/>
            <person name="Hsiao Y.Y."/>
            <person name="Wu W.L."/>
            <person name="Chen Y.Y."/>
            <person name="Lin Y.F."/>
            <person name="Hsu J.L."/>
            <person name="Li C.Y."/>
            <person name="Wang Z.W."/>
            <person name="Zhao X."/>
            <person name="Zhong W.Y."/>
            <person name="Ma X.K."/>
            <person name="Ma L."/>
            <person name="Huang J."/>
            <person name="Chen G.Z."/>
            <person name="Huang M.Z."/>
            <person name="Huang L."/>
            <person name="Peng D.H."/>
            <person name="Luo Y.B."/>
            <person name="Zou S.Q."/>
            <person name="Chen S.P."/>
            <person name="Lan S."/>
            <person name="Tsai W.C."/>
            <person name="Van de Peer Y."/>
            <person name="Liu Z.J."/>
        </authorList>
    </citation>
    <scope>NUCLEOTIDE SEQUENCE [LARGE SCALE GENOMIC DNA]</scope>
    <source>
        <strain evidence="2">Lor287</strain>
    </source>
</reference>
<protein>
    <submittedName>
        <fullName evidence="2">Uncharacterized protein</fullName>
    </submittedName>
</protein>
<proteinExistence type="predicted"/>
<keyword evidence="1" id="KW-0472">Membrane</keyword>
<name>A0AAP0FYR2_9ASPA</name>
<dbReference type="Proteomes" id="UP001418222">
    <property type="component" value="Unassembled WGS sequence"/>
</dbReference>
<comment type="caution">
    <text evidence="2">The sequence shown here is derived from an EMBL/GenBank/DDBJ whole genome shotgun (WGS) entry which is preliminary data.</text>
</comment>
<keyword evidence="3" id="KW-1185">Reference proteome</keyword>
<dbReference type="AlphaFoldDB" id="A0AAP0FYR2"/>
<evidence type="ECO:0000313" key="2">
    <source>
        <dbReference type="EMBL" id="KAK8925952.1"/>
    </source>
</evidence>
<gene>
    <name evidence="2" type="ORF">KSP39_PZI018037</name>
</gene>
<organism evidence="2 3">
    <name type="scientific">Platanthera zijinensis</name>
    <dbReference type="NCBI Taxonomy" id="2320716"/>
    <lineage>
        <taxon>Eukaryota</taxon>
        <taxon>Viridiplantae</taxon>
        <taxon>Streptophyta</taxon>
        <taxon>Embryophyta</taxon>
        <taxon>Tracheophyta</taxon>
        <taxon>Spermatophyta</taxon>
        <taxon>Magnoliopsida</taxon>
        <taxon>Liliopsida</taxon>
        <taxon>Asparagales</taxon>
        <taxon>Orchidaceae</taxon>
        <taxon>Orchidoideae</taxon>
        <taxon>Orchideae</taxon>
        <taxon>Orchidinae</taxon>
        <taxon>Platanthera</taxon>
    </lineage>
</organism>
<sequence length="119" mass="14011">MQKEELQGGMTIQYLYKCITDCGYTSFNKVKVGSNHLESLFFTHLTFVLLCKMAITVYNLCMVIVHYHRYFQVGSDITQILRDNEILKFRYISNTYFNYNFMNISGLINVQIFDVIVSF</sequence>
<dbReference type="EMBL" id="JBBWWQ010000016">
    <property type="protein sequence ID" value="KAK8925952.1"/>
    <property type="molecule type" value="Genomic_DNA"/>
</dbReference>
<keyword evidence="1" id="KW-0812">Transmembrane</keyword>
<accession>A0AAP0FYR2</accession>
<evidence type="ECO:0000313" key="3">
    <source>
        <dbReference type="Proteomes" id="UP001418222"/>
    </source>
</evidence>